<gene>
    <name evidence="1" type="ORF">LCGC14_0817470</name>
</gene>
<evidence type="ECO:0000313" key="1">
    <source>
        <dbReference type="EMBL" id="KKN32092.1"/>
    </source>
</evidence>
<sequence length="64" mass="7104">MRTISRMSAVEARLRLGRKMAAFLKREPKFIAGLDALENGQTRVMLLQSVTEALVAVSAKEKSK</sequence>
<name>A0A0F9Q587_9ZZZZ</name>
<dbReference type="EMBL" id="LAZR01002278">
    <property type="protein sequence ID" value="KKN32092.1"/>
    <property type="molecule type" value="Genomic_DNA"/>
</dbReference>
<reference evidence="1" key="1">
    <citation type="journal article" date="2015" name="Nature">
        <title>Complex archaea that bridge the gap between prokaryotes and eukaryotes.</title>
        <authorList>
            <person name="Spang A."/>
            <person name="Saw J.H."/>
            <person name="Jorgensen S.L."/>
            <person name="Zaremba-Niedzwiedzka K."/>
            <person name="Martijn J."/>
            <person name="Lind A.E."/>
            <person name="van Eijk R."/>
            <person name="Schleper C."/>
            <person name="Guy L."/>
            <person name="Ettema T.J."/>
        </authorList>
    </citation>
    <scope>NUCLEOTIDE SEQUENCE</scope>
</reference>
<accession>A0A0F9Q587</accession>
<organism evidence="1">
    <name type="scientific">marine sediment metagenome</name>
    <dbReference type="NCBI Taxonomy" id="412755"/>
    <lineage>
        <taxon>unclassified sequences</taxon>
        <taxon>metagenomes</taxon>
        <taxon>ecological metagenomes</taxon>
    </lineage>
</organism>
<protein>
    <submittedName>
        <fullName evidence="1">Uncharacterized protein</fullName>
    </submittedName>
</protein>
<dbReference type="AlphaFoldDB" id="A0A0F9Q587"/>
<comment type="caution">
    <text evidence="1">The sequence shown here is derived from an EMBL/GenBank/DDBJ whole genome shotgun (WGS) entry which is preliminary data.</text>
</comment>
<proteinExistence type="predicted"/>